<dbReference type="EMBL" id="JBHUHY010000004">
    <property type="protein sequence ID" value="MFD2186798.1"/>
    <property type="molecule type" value="Genomic_DNA"/>
</dbReference>
<feature type="signal peptide" evidence="1">
    <location>
        <begin position="1"/>
        <end position="18"/>
    </location>
</feature>
<evidence type="ECO:0000313" key="3">
    <source>
        <dbReference type="Proteomes" id="UP001597344"/>
    </source>
</evidence>
<evidence type="ECO:0008006" key="4">
    <source>
        <dbReference type="Google" id="ProtNLM"/>
    </source>
</evidence>
<organism evidence="2 3">
    <name type="scientific">Aquimarina celericrescens</name>
    <dbReference type="NCBI Taxonomy" id="1964542"/>
    <lineage>
        <taxon>Bacteria</taxon>
        <taxon>Pseudomonadati</taxon>
        <taxon>Bacteroidota</taxon>
        <taxon>Flavobacteriia</taxon>
        <taxon>Flavobacteriales</taxon>
        <taxon>Flavobacteriaceae</taxon>
        <taxon>Aquimarina</taxon>
    </lineage>
</organism>
<evidence type="ECO:0000256" key="1">
    <source>
        <dbReference type="SAM" id="SignalP"/>
    </source>
</evidence>
<protein>
    <recommendedName>
        <fullName evidence="4">TonB C-terminal domain-containing protein</fullName>
    </recommendedName>
</protein>
<reference evidence="3" key="1">
    <citation type="journal article" date="2019" name="Int. J. Syst. Evol. Microbiol.">
        <title>The Global Catalogue of Microorganisms (GCM) 10K type strain sequencing project: providing services to taxonomists for standard genome sequencing and annotation.</title>
        <authorList>
            <consortium name="The Broad Institute Genomics Platform"/>
            <consortium name="The Broad Institute Genome Sequencing Center for Infectious Disease"/>
            <person name="Wu L."/>
            <person name="Ma J."/>
        </authorList>
    </citation>
    <scope>NUCLEOTIDE SEQUENCE [LARGE SCALE GENOMIC DNA]</scope>
    <source>
        <strain evidence="3">DT92</strain>
    </source>
</reference>
<accession>A0ABW5AUZ0</accession>
<keyword evidence="1" id="KW-0732">Signal</keyword>
<gene>
    <name evidence="2" type="ORF">ACFSJT_08350</name>
</gene>
<comment type="caution">
    <text evidence="2">The sequence shown here is derived from an EMBL/GenBank/DDBJ whole genome shotgun (WGS) entry which is preliminary data.</text>
</comment>
<sequence length="150" mass="17078">MMKSFLVLIITLMSYSLAFSQSNYFTTQKCKNISNERLRKDCIIKEIQSFVNANYDIAAISSDAKQGPNRVYTRFKIGHTGKIIDIQTKSTAFSLEVEAIRVLESFPRLILSSQKSNIVTIREDVFTLPIVFNVNKTEIEIKSEEKLTGN</sequence>
<proteinExistence type="predicted"/>
<keyword evidence="3" id="KW-1185">Reference proteome</keyword>
<feature type="chain" id="PRO_5046440652" description="TonB C-terminal domain-containing protein" evidence="1">
    <location>
        <begin position="19"/>
        <end position="150"/>
    </location>
</feature>
<name>A0ABW5AUZ0_9FLAO</name>
<dbReference type="Proteomes" id="UP001597344">
    <property type="component" value="Unassembled WGS sequence"/>
</dbReference>
<evidence type="ECO:0000313" key="2">
    <source>
        <dbReference type="EMBL" id="MFD2186798.1"/>
    </source>
</evidence>